<protein>
    <recommendedName>
        <fullName evidence="20">Protocadherin-8</fullName>
    </recommendedName>
</protein>
<evidence type="ECO:0000313" key="26">
    <source>
        <dbReference type="Ensembl" id="ENSPNAP00000010664.1"/>
    </source>
</evidence>
<comment type="subcellular location">
    <subcellularLocation>
        <location evidence="1">Cell membrane</location>
        <topology evidence="1">Single-pass type I membrane protein</topology>
    </subcellularLocation>
    <subcellularLocation>
        <location evidence="2">Cell projection</location>
        <location evidence="2">Dendrite</location>
    </subcellularLocation>
    <subcellularLocation>
        <location evidence="16">Postsynaptic cell membrane</location>
    </subcellularLocation>
    <subcellularLocation>
        <location evidence="17">Presynaptic cell membrane</location>
    </subcellularLocation>
</comment>
<dbReference type="SMART" id="SM00112">
    <property type="entry name" value="CA"/>
    <property type="match status" value="6"/>
</dbReference>
<keyword evidence="15" id="KW-0966">Cell projection</keyword>
<evidence type="ECO:0000256" key="4">
    <source>
        <dbReference type="ARBA" id="ARBA00022553"/>
    </source>
</evidence>
<feature type="domain" description="Cadherin" evidence="25">
    <location>
        <begin position="131"/>
        <end position="239"/>
    </location>
</feature>
<keyword evidence="7" id="KW-0677">Repeat</keyword>
<dbReference type="OMA" id="RFMQEGN"/>
<feature type="region of interest" description="Disordered" evidence="22">
    <location>
        <begin position="819"/>
        <end position="876"/>
    </location>
</feature>
<evidence type="ECO:0000256" key="24">
    <source>
        <dbReference type="SAM" id="SignalP"/>
    </source>
</evidence>
<reference evidence="26 27" key="1">
    <citation type="submission" date="2020-10" db="EMBL/GenBank/DDBJ databases">
        <title>Pygocentrus nattereri (red-bellied piranha) genome, fPygNat1, primary haplotype.</title>
        <authorList>
            <person name="Myers G."/>
            <person name="Meyer A."/>
            <person name="Karagic N."/>
            <person name="Pippel M."/>
            <person name="Winkler S."/>
            <person name="Tracey A."/>
            <person name="Wood J."/>
            <person name="Formenti G."/>
            <person name="Howe K."/>
            <person name="Fedrigo O."/>
            <person name="Jarvis E.D."/>
        </authorList>
    </citation>
    <scope>NUCLEOTIDE SEQUENCE [LARGE SCALE GENOMIC DNA]</scope>
</reference>
<evidence type="ECO:0000256" key="6">
    <source>
        <dbReference type="ARBA" id="ARBA00022729"/>
    </source>
</evidence>
<feature type="chain" id="PRO_5017309548" description="Protocadherin-8" evidence="24">
    <location>
        <begin position="24"/>
        <end position="979"/>
    </location>
</feature>
<dbReference type="GO" id="GO:0042734">
    <property type="term" value="C:presynaptic membrane"/>
    <property type="evidence" value="ECO:0007669"/>
    <property type="project" value="UniProtKB-SubCell"/>
</dbReference>
<evidence type="ECO:0000256" key="15">
    <source>
        <dbReference type="ARBA" id="ARBA00023273"/>
    </source>
</evidence>
<evidence type="ECO:0000256" key="2">
    <source>
        <dbReference type="ARBA" id="ARBA00004279"/>
    </source>
</evidence>
<evidence type="ECO:0000256" key="14">
    <source>
        <dbReference type="ARBA" id="ARBA00023257"/>
    </source>
</evidence>
<feature type="domain" description="Cadherin" evidence="25">
    <location>
        <begin position="240"/>
        <end position="347"/>
    </location>
</feature>
<dbReference type="GO" id="GO:0030425">
    <property type="term" value="C:dendrite"/>
    <property type="evidence" value="ECO:0007669"/>
    <property type="project" value="UniProtKB-SubCell"/>
</dbReference>
<evidence type="ECO:0000256" key="7">
    <source>
        <dbReference type="ARBA" id="ARBA00022737"/>
    </source>
</evidence>
<evidence type="ECO:0000313" key="27">
    <source>
        <dbReference type="Proteomes" id="UP001501920"/>
    </source>
</evidence>
<evidence type="ECO:0000256" key="19">
    <source>
        <dbReference type="ARBA" id="ARBA00064553"/>
    </source>
</evidence>
<dbReference type="InterPro" id="IPR015919">
    <property type="entry name" value="Cadherin-like_sf"/>
</dbReference>
<dbReference type="Pfam" id="PF00028">
    <property type="entry name" value="Cadherin"/>
    <property type="match status" value="5"/>
</dbReference>
<feature type="domain" description="Cadherin" evidence="25">
    <location>
        <begin position="22"/>
        <end position="130"/>
    </location>
</feature>
<dbReference type="SUPFAM" id="SSF49313">
    <property type="entry name" value="Cadherin-like"/>
    <property type="match status" value="6"/>
</dbReference>
<dbReference type="InterPro" id="IPR050174">
    <property type="entry name" value="Protocadherin/Cadherin-CA"/>
</dbReference>
<dbReference type="GO" id="GO:0009653">
    <property type="term" value="P:anatomical structure morphogenesis"/>
    <property type="evidence" value="ECO:0007669"/>
    <property type="project" value="UniProtKB-ARBA"/>
</dbReference>
<comment type="function">
    <text evidence="18">Calcium-dependent cell-adhesion protein. May play a role in activity-induced synaptic reorganization underlying long term memory. Could be involved in CDH2 internalization through TAOK2/p38 MAPK pathway. In hippocampal neurons, may play a role in the down-regulation of dendritic spines, maybe through its action on CDH2 endocytosis.</text>
</comment>
<dbReference type="PANTHER" id="PTHR24028:SF244">
    <property type="entry name" value="PARAXIAL PROTOCADHERIN"/>
    <property type="match status" value="1"/>
</dbReference>
<evidence type="ECO:0000256" key="21">
    <source>
        <dbReference type="PROSITE-ProRule" id="PRU00043"/>
    </source>
</evidence>
<reference evidence="26" key="2">
    <citation type="submission" date="2025-08" db="UniProtKB">
        <authorList>
            <consortium name="Ensembl"/>
        </authorList>
    </citation>
    <scope>IDENTIFICATION</scope>
</reference>
<dbReference type="InterPro" id="IPR002126">
    <property type="entry name" value="Cadherin-like_dom"/>
</dbReference>
<keyword evidence="6 24" id="KW-0732">Signal</keyword>
<dbReference type="PANTHER" id="PTHR24028">
    <property type="entry name" value="CADHERIN-87A"/>
    <property type="match status" value="1"/>
</dbReference>
<evidence type="ECO:0000256" key="11">
    <source>
        <dbReference type="ARBA" id="ARBA00023018"/>
    </source>
</evidence>
<feature type="domain" description="Cadherin" evidence="25">
    <location>
        <begin position="574"/>
        <end position="692"/>
    </location>
</feature>
<keyword evidence="5 23" id="KW-0812">Transmembrane</keyword>
<keyword evidence="13" id="KW-0325">Glycoprotein</keyword>
<gene>
    <name evidence="26" type="primary">PCDH8</name>
</gene>
<evidence type="ECO:0000256" key="13">
    <source>
        <dbReference type="ARBA" id="ARBA00023180"/>
    </source>
</evidence>
<evidence type="ECO:0000256" key="23">
    <source>
        <dbReference type="SAM" id="Phobius"/>
    </source>
</evidence>
<dbReference type="Gene3D" id="2.60.40.60">
    <property type="entry name" value="Cadherins"/>
    <property type="match status" value="6"/>
</dbReference>
<dbReference type="FunFam" id="2.60.40.60:FF:000120">
    <property type="entry name" value="Protocadherin 8"/>
    <property type="match status" value="1"/>
</dbReference>
<sequence>MELRKMLVSLSLVVVFGAWAATATTTKYYTYEEDAPGTFIGNLSMDLNIDPSEDPHTSFRFMQEGNSSLIRMRKSDGVLTVAERIDRESLCQRSPQCVIASDVVVFSKEKFNLIHIEIHVRDINDHAPRFPHDETQLEISEDAAVGARFPLEVASDLDVGSNYIQSYQLLHNSHFGIEVRSGDDGEKVAQLVLVKELDRELEDAYMLLVSASDGGSPPKSGSTMVHVKVLDANDNSPQFEQDTLKVELPEDAPVGFLLVKVQAFDPDHGMNGEVRYDFAEDVPEDIRSTFDVDPITGVVILKSVVDFEERKSYELNLKAYDLGENSVPSSCVVVVDVVDVNDNAPEIKIKQMTSPNEEMAYITEAAAVESFVALISTTDRDSGANGYVRVSLHGHDHFRLQQAYGETFMIVTTSALDREKIPEYNLTIVAEDLGSPPFKTFMQYTIRVSDENDNPPQFSKPVYEISAMENKAPGSYIASLVARDPDEGANSKVKYELIEKEVEGVLLSSFLSVDSASGTLYAVRSLDYEYVKQIEVVIQATDGGSPPLSSTALVKVRVVDENDNAPFITHPILINGSADVLLPYNAPAGYVALRVKARDMDDGMNAELFYSITEDKQMLFSMNKNSGEVALKHSLMLEYGDVLEVKVEVSDHGRTPLSCTATVRFVVSDVEPLEERIVVVLEASEEKNEPDFDASLIIIVLLGVGCAVLLVAIVAVALSRRNISRGGTISKMERASTGYFKKSPLPTHSIDSSDSNSFSGGSTTITEQISTSRDDSSYSYEEEPSRDSDNKVFRPLFNKASFEPVAIWQGDRYTLQMSGIGSTDQTSVKDSGKGDSDFNDSDSDTSGEASRKMTIVSHQRANSSFHPGPKDGAYRTREIPTHATSTHLRNGGYTIAYRTPAYGHHQAAMHQAPSWRDYSYNPVFPQASEHPPGSVCQRMGTLPSPLYYYQHNVQAQVNRQATSTTELKTDMIATPVTSF</sequence>
<evidence type="ECO:0000259" key="25">
    <source>
        <dbReference type="PROSITE" id="PS50268"/>
    </source>
</evidence>
<dbReference type="PRINTS" id="PR00205">
    <property type="entry name" value="CADHERIN"/>
</dbReference>
<dbReference type="CDD" id="cd11304">
    <property type="entry name" value="Cadherin_repeat"/>
    <property type="match status" value="6"/>
</dbReference>
<keyword evidence="10 23" id="KW-1133">Transmembrane helix</keyword>
<dbReference type="FunFam" id="2.60.40.60:FF:000007">
    <property type="entry name" value="Protocadherin alpha 2"/>
    <property type="match status" value="1"/>
</dbReference>
<evidence type="ECO:0000256" key="22">
    <source>
        <dbReference type="SAM" id="MobiDB-lite"/>
    </source>
</evidence>
<dbReference type="Pfam" id="PF08266">
    <property type="entry name" value="Cadherin_2"/>
    <property type="match status" value="1"/>
</dbReference>
<feature type="compositionally biased region" description="Polar residues" evidence="22">
    <location>
        <begin position="819"/>
        <end position="829"/>
    </location>
</feature>
<dbReference type="Ensembl" id="ENSPNAT00000035806.2">
    <property type="protein sequence ID" value="ENSPNAP00000010664.1"/>
    <property type="gene ID" value="ENSPNAG00000016231.2"/>
</dbReference>
<evidence type="ECO:0000256" key="18">
    <source>
        <dbReference type="ARBA" id="ARBA00056898"/>
    </source>
</evidence>
<feature type="compositionally biased region" description="Polar residues" evidence="22">
    <location>
        <begin position="856"/>
        <end position="865"/>
    </location>
</feature>
<keyword evidence="4" id="KW-0597">Phosphoprotein</keyword>
<keyword evidence="14" id="KW-0628">Postsynaptic cell membrane</keyword>
<reference evidence="26" key="3">
    <citation type="submission" date="2025-09" db="UniProtKB">
        <authorList>
            <consortium name="Ensembl"/>
        </authorList>
    </citation>
    <scope>IDENTIFICATION</scope>
</reference>
<proteinExistence type="predicted"/>
<dbReference type="GO" id="GO:0005509">
    <property type="term" value="F:calcium ion binding"/>
    <property type="evidence" value="ECO:0007669"/>
    <property type="project" value="UniProtKB-UniRule"/>
</dbReference>
<name>A0A3B4CJH3_PYGNA</name>
<keyword evidence="3" id="KW-1003">Cell membrane</keyword>
<dbReference type="AlphaFoldDB" id="A0A3B4CJH3"/>
<evidence type="ECO:0000256" key="16">
    <source>
        <dbReference type="ARBA" id="ARBA00034100"/>
    </source>
</evidence>
<dbReference type="FunFam" id="2.60.40.60:FF:000117">
    <property type="entry name" value="protocadherin-8 isoform X1"/>
    <property type="match status" value="1"/>
</dbReference>
<feature type="domain" description="Cadherin" evidence="25">
    <location>
        <begin position="459"/>
        <end position="568"/>
    </location>
</feature>
<feature type="transmembrane region" description="Helical" evidence="23">
    <location>
        <begin position="696"/>
        <end position="718"/>
    </location>
</feature>
<evidence type="ECO:0000256" key="20">
    <source>
        <dbReference type="ARBA" id="ARBA00067805"/>
    </source>
</evidence>
<dbReference type="GeneTree" id="ENSGT00940000165888"/>
<dbReference type="GO" id="GO:0045211">
    <property type="term" value="C:postsynaptic membrane"/>
    <property type="evidence" value="ECO:0007669"/>
    <property type="project" value="UniProtKB-SubCell"/>
</dbReference>
<dbReference type="Proteomes" id="UP001501920">
    <property type="component" value="Chromosome 12"/>
</dbReference>
<feature type="region of interest" description="Disordered" evidence="22">
    <location>
        <begin position="743"/>
        <end position="791"/>
    </location>
</feature>
<evidence type="ECO:0000256" key="12">
    <source>
        <dbReference type="ARBA" id="ARBA00023136"/>
    </source>
</evidence>
<keyword evidence="27" id="KW-1185">Reference proteome</keyword>
<dbReference type="FunFam" id="2.60.40.60:FF:000002">
    <property type="entry name" value="Protocadherin alpha 2"/>
    <property type="match status" value="1"/>
</dbReference>
<dbReference type="InterPro" id="IPR020894">
    <property type="entry name" value="Cadherin_CS"/>
</dbReference>
<evidence type="ECO:0000256" key="10">
    <source>
        <dbReference type="ARBA" id="ARBA00022989"/>
    </source>
</evidence>
<dbReference type="FunFam" id="2.60.40.60:FF:000003">
    <property type="entry name" value="Protocadherin alpha 2"/>
    <property type="match status" value="1"/>
</dbReference>
<keyword evidence="12 23" id="KW-0472">Membrane</keyword>
<feature type="compositionally biased region" description="Low complexity" evidence="22">
    <location>
        <begin position="749"/>
        <end position="762"/>
    </location>
</feature>
<feature type="domain" description="Cadherin" evidence="25">
    <location>
        <begin position="354"/>
        <end position="458"/>
    </location>
</feature>
<dbReference type="PROSITE" id="PS00232">
    <property type="entry name" value="CADHERIN_1"/>
    <property type="match status" value="3"/>
</dbReference>
<evidence type="ECO:0000256" key="3">
    <source>
        <dbReference type="ARBA" id="ARBA00022475"/>
    </source>
</evidence>
<dbReference type="OrthoDB" id="6252479at2759"/>
<organism evidence="26 27">
    <name type="scientific">Pygocentrus nattereri</name>
    <name type="common">Red-bellied piranha</name>
    <dbReference type="NCBI Taxonomy" id="42514"/>
    <lineage>
        <taxon>Eukaryota</taxon>
        <taxon>Metazoa</taxon>
        <taxon>Chordata</taxon>
        <taxon>Craniata</taxon>
        <taxon>Vertebrata</taxon>
        <taxon>Euteleostomi</taxon>
        <taxon>Actinopterygii</taxon>
        <taxon>Neopterygii</taxon>
        <taxon>Teleostei</taxon>
        <taxon>Ostariophysi</taxon>
        <taxon>Characiformes</taxon>
        <taxon>Characoidei</taxon>
        <taxon>Pygocentrus</taxon>
    </lineage>
</organism>
<keyword evidence="11" id="KW-0770">Synapse</keyword>
<comment type="subunit">
    <text evidence="19">The N-terminal extracellular domain forms homophilic interactions; these interactions activate p38 MAPK via TAOK2 and trigger endocytosis. Interacts with CDH2; this interaction may lead to CDH2 cointernalization. Interacts with CDH11. Interacts with TAOK2.</text>
</comment>
<feature type="signal peptide" evidence="24">
    <location>
        <begin position="1"/>
        <end position="23"/>
    </location>
</feature>
<keyword evidence="8 21" id="KW-0106">Calcium</keyword>
<accession>A0A3B4CJH3</accession>
<keyword evidence="9" id="KW-0130">Cell adhesion</keyword>
<dbReference type="GO" id="GO:0007156">
    <property type="term" value="P:homophilic cell adhesion via plasma membrane adhesion molecules"/>
    <property type="evidence" value="ECO:0007669"/>
    <property type="project" value="InterPro"/>
</dbReference>
<dbReference type="PROSITE" id="PS50268">
    <property type="entry name" value="CADHERIN_2"/>
    <property type="match status" value="6"/>
</dbReference>
<evidence type="ECO:0000256" key="9">
    <source>
        <dbReference type="ARBA" id="ARBA00022889"/>
    </source>
</evidence>
<evidence type="ECO:0000256" key="17">
    <source>
        <dbReference type="ARBA" id="ARBA00034111"/>
    </source>
</evidence>
<evidence type="ECO:0000256" key="1">
    <source>
        <dbReference type="ARBA" id="ARBA00004251"/>
    </source>
</evidence>
<dbReference type="InterPro" id="IPR013164">
    <property type="entry name" value="Cadherin_N"/>
</dbReference>
<evidence type="ECO:0000256" key="5">
    <source>
        <dbReference type="ARBA" id="ARBA00022692"/>
    </source>
</evidence>
<dbReference type="FunFam" id="2.60.40.60:FF:000001">
    <property type="entry name" value="Protocadherin alpha 2"/>
    <property type="match status" value="1"/>
</dbReference>
<evidence type="ECO:0000256" key="8">
    <source>
        <dbReference type="ARBA" id="ARBA00022837"/>
    </source>
</evidence>